<reference evidence="1 2" key="2">
    <citation type="submission" date="2018-10" db="EMBL/GenBank/DDBJ databases">
        <authorList>
            <consortium name="Pathogen Informatics"/>
        </authorList>
    </citation>
    <scope>NUCLEOTIDE SEQUENCE [LARGE SCALE GENOMIC DNA]</scope>
</reference>
<evidence type="ECO:0000313" key="1">
    <source>
        <dbReference type="EMBL" id="VDD87605.1"/>
    </source>
</evidence>
<evidence type="ECO:0000313" key="2">
    <source>
        <dbReference type="Proteomes" id="UP000274131"/>
    </source>
</evidence>
<protein>
    <submittedName>
        <fullName evidence="3">Protein quiver</fullName>
    </submittedName>
</protein>
<evidence type="ECO:0000313" key="3">
    <source>
        <dbReference type="WBParaSite" id="EVEC_0000304001-mRNA-1"/>
    </source>
</evidence>
<dbReference type="Proteomes" id="UP000274131">
    <property type="component" value="Unassembled WGS sequence"/>
</dbReference>
<dbReference type="OrthoDB" id="5831870at2759"/>
<dbReference type="EMBL" id="UXUI01007444">
    <property type="protein sequence ID" value="VDD87605.1"/>
    <property type="molecule type" value="Genomic_DNA"/>
</dbReference>
<reference evidence="3" key="1">
    <citation type="submission" date="2017-02" db="UniProtKB">
        <authorList>
            <consortium name="WormBaseParasite"/>
        </authorList>
    </citation>
    <scope>IDENTIFICATION</scope>
</reference>
<proteinExistence type="predicted"/>
<accession>A0A0N4UZI5</accession>
<keyword evidence="2" id="KW-1185">Reference proteome</keyword>
<gene>
    <name evidence="1" type="ORF">EVEC_LOCUS2748</name>
</gene>
<organism evidence="3">
    <name type="scientific">Enterobius vermicularis</name>
    <name type="common">Human pinworm</name>
    <dbReference type="NCBI Taxonomy" id="51028"/>
    <lineage>
        <taxon>Eukaryota</taxon>
        <taxon>Metazoa</taxon>
        <taxon>Ecdysozoa</taxon>
        <taxon>Nematoda</taxon>
        <taxon>Chromadorea</taxon>
        <taxon>Rhabditida</taxon>
        <taxon>Spirurina</taxon>
        <taxon>Oxyuridomorpha</taxon>
        <taxon>Oxyuroidea</taxon>
        <taxon>Oxyuridae</taxon>
        <taxon>Enterobius</taxon>
    </lineage>
</organism>
<sequence length="73" mass="8632">MKREAYIDGFLRVQKMCQSLSRPYVEYCDENILWKGTKGTECICQTDYCNSGSDLRLFYTYMFALILTYICNL</sequence>
<name>A0A0N4UZI5_ENTVE</name>
<dbReference type="AlphaFoldDB" id="A0A0N4UZI5"/>
<dbReference type="WBParaSite" id="EVEC_0000304001-mRNA-1">
    <property type="protein sequence ID" value="EVEC_0000304001-mRNA-1"/>
    <property type="gene ID" value="EVEC_0000304001"/>
</dbReference>